<feature type="non-terminal residue" evidence="1">
    <location>
        <position position="63"/>
    </location>
</feature>
<sequence>MHQSNDFIEIKKSVGPVTHMNWGVSEEKYDSIPRGYYHVDIISPNNDLILAVADPKNHPPFIS</sequence>
<dbReference type="EMBL" id="BART01018982">
    <property type="protein sequence ID" value="GAG80412.1"/>
    <property type="molecule type" value="Genomic_DNA"/>
</dbReference>
<name>X1BGU6_9ZZZZ</name>
<protein>
    <submittedName>
        <fullName evidence="1">Uncharacterized protein</fullName>
    </submittedName>
</protein>
<dbReference type="AlphaFoldDB" id="X1BGU6"/>
<organism evidence="1">
    <name type="scientific">marine sediment metagenome</name>
    <dbReference type="NCBI Taxonomy" id="412755"/>
    <lineage>
        <taxon>unclassified sequences</taxon>
        <taxon>metagenomes</taxon>
        <taxon>ecological metagenomes</taxon>
    </lineage>
</organism>
<gene>
    <name evidence="1" type="ORF">S01H4_35659</name>
</gene>
<evidence type="ECO:0000313" key="1">
    <source>
        <dbReference type="EMBL" id="GAG80412.1"/>
    </source>
</evidence>
<proteinExistence type="predicted"/>
<comment type="caution">
    <text evidence="1">The sequence shown here is derived from an EMBL/GenBank/DDBJ whole genome shotgun (WGS) entry which is preliminary data.</text>
</comment>
<reference evidence="1" key="1">
    <citation type="journal article" date="2014" name="Front. Microbiol.">
        <title>High frequency of phylogenetically diverse reductive dehalogenase-homologous genes in deep subseafloor sedimentary metagenomes.</title>
        <authorList>
            <person name="Kawai M."/>
            <person name="Futagami T."/>
            <person name="Toyoda A."/>
            <person name="Takaki Y."/>
            <person name="Nishi S."/>
            <person name="Hori S."/>
            <person name="Arai W."/>
            <person name="Tsubouchi T."/>
            <person name="Morono Y."/>
            <person name="Uchiyama I."/>
            <person name="Ito T."/>
            <person name="Fujiyama A."/>
            <person name="Inagaki F."/>
            <person name="Takami H."/>
        </authorList>
    </citation>
    <scope>NUCLEOTIDE SEQUENCE</scope>
    <source>
        <strain evidence="1">Expedition CK06-06</strain>
    </source>
</reference>
<accession>X1BGU6</accession>